<evidence type="ECO:0000313" key="2">
    <source>
        <dbReference type="EMBL" id="KAK2023039.1"/>
    </source>
</evidence>
<evidence type="ECO:0000313" key="3">
    <source>
        <dbReference type="Proteomes" id="UP001232148"/>
    </source>
</evidence>
<feature type="region of interest" description="Disordered" evidence="1">
    <location>
        <begin position="210"/>
        <end position="246"/>
    </location>
</feature>
<protein>
    <submittedName>
        <fullName evidence="2">Uncharacterized protein</fullName>
    </submittedName>
</protein>
<sequence>MPSALLPCLAESPEPARLLALGVTIPGTLCRRPHPHPPFSCELCKLCVPCTTTTSGCGAMFPQLGPPGKAACSSPAMLGLYIVQCGCRSFRLTSQPASQVGLRTMFLKLHLPDHRPALTLGTLKFGHGGTLQKSAPGRLRTACLLTHGHDWSCRAWGVRLAACHAITSVSGDPLFCHQAPPTAHRLDDQLSPGKLLDRQTLTIHPSLSLSLSRQGPLPYPVAPRTTDPSTIPRRPLPTSPTCRLHL</sequence>
<accession>A0AAD9LVT6</accession>
<dbReference type="AlphaFoldDB" id="A0AAD9LVT6"/>
<dbReference type="EMBL" id="MU843015">
    <property type="protein sequence ID" value="KAK2023039.1"/>
    <property type="molecule type" value="Genomic_DNA"/>
</dbReference>
<organism evidence="2 3">
    <name type="scientific">Colletotrichum zoysiae</name>
    <dbReference type="NCBI Taxonomy" id="1216348"/>
    <lineage>
        <taxon>Eukaryota</taxon>
        <taxon>Fungi</taxon>
        <taxon>Dikarya</taxon>
        <taxon>Ascomycota</taxon>
        <taxon>Pezizomycotina</taxon>
        <taxon>Sordariomycetes</taxon>
        <taxon>Hypocreomycetidae</taxon>
        <taxon>Glomerellales</taxon>
        <taxon>Glomerellaceae</taxon>
        <taxon>Colletotrichum</taxon>
        <taxon>Colletotrichum graminicola species complex</taxon>
    </lineage>
</organism>
<gene>
    <name evidence="2" type="ORF">LX32DRAFT_165320</name>
</gene>
<evidence type="ECO:0000256" key="1">
    <source>
        <dbReference type="SAM" id="MobiDB-lite"/>
    </source>
</evidence>
<proteinExistence type="predicted"/>
<name>A0AAD9LVT6_9PEZI</name>
<comment type="caution">
    <text evidence="2">The sequence shown here is derived from an EMBL/GenBank/DDBJ whole genome shotgun (WGS) entry which is preliminary data.</text>
</comment>
<reference evidence="2" key="1">
    <citation type="submission" date="2021-06" db="EMBL/GenBank/DDBJ databases">
        <title>Comparative genomics, transcriptomics and evolutionary studies reveal genomic signatures of adaptation to plant cell wall in hemibiotrophic fungi.</title>
        <authorList>
            <consortium name="DOE Joint Genome Institute"/>
            <person name="Baroncelli R."/>
            <person name="Diaz J.F."/>
            <person name="Benocci T."/>
            <person name="Peng M."/>
            <person name="Battaglia E."/>
            <person name="Haridas S."/>
            <person name="Andreopoulos W."/>
            <person name="Labutti K."/>
            <person name="Pangilinan J."/>
            <person name="Floch G.L."/>
            <person name="Makela M.R."/>
            <person name="Henrissat B."/>
            <person name="Grigoriev I.V."/>
            <person name="Crouch J.A."/>
            <person name="De Vries R.P."/>
            <person name="Sukno S.A."/>
            <person name="Thon M.R."/>
        </authorList>
    </citation>
    <scope>NUCLEOTIDE SEQUENCE</scope>
    <source>
        <strain evidence="2">MAFF235873</strain>
    </source>
</reference>
<dbReference type="Proteomes" id="UP001232148">
    <property type="component" value="Unassembled WGS sequence"/>
</dbReference>
<keyword evidence="3" id="KW-1185">Reference proteome</keyword>